<dbReference type="InterPro" id="IPR018060">
    <property type="entry name" value="HTH_AraC"/>
</dbReference>
<dbReference type="SMART" id="SM00342">
    <property type="entry name" value="HTH_ARAC"/>
    <property type="match status" value="1"/>
</dbReference>
<dbReference type="PRINTS" id="PR00032">
    <property type="entry name" value="HTHARAC"/>
</dbReference>
<dbReference type="InterPro" id="IPR003313">
    <property type="entry name" value="AraC-bd"/>
</dbReference>
<evidence type="ECO:0000256" key="2">
    <source>
        <dbReference type="ARBA" id="ARBA00023125"/>
    </source>
</evidence>
<sequence>MSQPSRWPLPAGSSRLLLPQTTIDRLHAHPFSRQLYPIAYGHYLHAVGHRVRRSVHTDHLLIFCHQGSGRYQTEHQSGTLEAGQVLFLKRGQAHSYQADKHTPWSIYWAHFAGEQVEQYMDFVGVNRDDQPPVITLSNWRALLPDVTQLLNLQHQRLNLERALLAAKLLQKLIVQLPSLRRLEQPQGANFTITTLERFMHDNSHRALELKDFAHFSGLSTFHFSKKFRQLTGTSPLRYFNQLKVREAQRMLLDSNHSIRQIGQTLGFDDAYYFSRLFKKMTGVSPLAYRRQHTHQPADSGE</sequence>
<dbReference type="Gene3D" id="1.10.10.60">
    <property type="entry name" value="Homeodomain-like"/>
    <property type="match status" value="2"/>
</dbReference>
<evidence type="ECO:0000313" key="7">
    <source>
        <dbReference type="Proteomes" id="UP000287410"/>
    </source>
</evidence>
<comment type="caution">
    <text evidence="6">The sequence shown here is derived from an EMBL/GenBank/DDBJ whole genome shotgun (WGS) entry which is preliminary data.</text>
</comment>
<dbReference type="RefSeq" id="WP_126788269.1">
    <property type="nucleotide sequence ID" value="NZ_PIPN01000001.1"/>
</dbReference>
<dbReference type="PANTHER" id="PTHR43280:SF30">
    <property type="entry name" value="MMSAB OPERON REGULATORY PROTEIN"/>
    <property type="match status" value="1"/>
</dbReference>
<keyword evidence="3" id="KW-0010">Activator</keyword>
<feature type="domain" description="HTH araC/xylS-type" evidence="5">
    <location>
        <begin position="193"/>
        <end position="291"/>
    </location>
</feature>
<gene>
    <name evidence="6" type="ORF">CWE12_03505</name>
</gene>
<evidence type="ECO:0000313" key="6">
    <source>
        <dbReference type="EMBL" id="RUO32067.1"/>
    </source>
</evidence>
<protein>
    <submittedName>
        <fullName evidence="6">AraC family transcriptional regulator</fullName>
    </submittedName>
</protein>
<dbReference type="PROSITE" id="PS01124">
    <property type="entry name" value="HTH_ARAC_FAMILY_2"/>
    <property type="match status" value="1"/>
</dbReference>
<dbReference type="SUPFAM" id="SSF46689">
    <property type="entry name" value="Homeodomain-like"/>
    <property type="match status" value="2"/>
</dbReference>
<keyword evidence="2" id="KW-0238">DNA-binding</keyword>
<dbReference type="Pfam" id="PF02311">
    <property type="entry name" value="AraC_binding"/>
    <property type="match status" value="1"/>
</dbReference>
<keyword evidence="1" id="KW-0805">Transcription regulation</keyword>
<dbReference type="InterPro" id="IPR018062">
    <property type="entry name" value="HTH_AraC-typ_CS"/>
</dbReference>
<proteinExistence type="predicted"/>
<evidence type="ECO:0000259" key="5">
    <source>
        <dbReference type="PROSITE" id="PS01124"/>
    </source>
</evidence>
<organism evidence="6 7">
    <name type="scientific">Aliidiomarina sedimenti</name>
    <dbReference type="NCBI Taxonomy" id="1933879"/>
    <lineage>
        <taxon>Bacteria</taxon>
        <taxon>Pseudomonadati</taxon>
        <taxon>Pseudomonadota</taxon>
        <taxon>Gammaproteobacteria</taxon>
        <taxon>Alteromonadales</taxon>
        <taxon>Idiomarinaceae</taxon>
        <taxon>Aliidiomarina</taxon>
    </lineage>
</organism>
<dbReference type="InterPro" id="IPR020449">
    <property type="entry name" value="Tscrpt_reg_AraC-type_HTH"/>
</dbReference>
<dbReference type="SUPFAM" id="SSF51215">
    <property type="entry name" value="Regulatory protein AraC"/>
    <property type="match status" value="1"/>
</dbReference>
<name>A0ABY0C2I7_9GAMM</name>
<keyword evidence="4" id="KW-0804">Transcription</keyword>
<accession>A0ABY0C2I7</accession>
<reference evidence="6 7" key="1">
    <citation type="journal article" date="2018" name="Front. Microbiol.">
        <title>Genome-Based Analysis Reveals the Taxonomy and Diversity of the Family Idiomarinaceae.</title>
        <authorList>
            <person name="Liu Y."/>
            <person name="Lai Q."/>
            <person name="Shao Z."/>
        </authorList>
    </citation>
    <scope>NUCLEOTIDE SEQUENCE [LARGE SCALE GENOMIC DNA]</scope>
    <source>
        <strain evidence="6 7">GBSy1</strain>
    </source>
</reference>
<dbReference type="PANTHER" id="PTHR43280">
    <property type="entry name" value="ARAC-FAMILY TRANSCRIPTIONAL REGULATOR"/>
    <property type="match status" value="1"/>
</dbReference>
<dbReference type="EMBL" id="PIPN01000001">
    <property type="protein sequence ID" value="RUO32067.1"/>
    <property type="molecule type" value="Genomic_DNA"/>
</dbReference>
<dbReference type="InterPro" id="IPR037923">
    <property type="entry name" value="HTH-like"/>
</dbReference>
<dbReference type="InterPro" id="IPR009057">
    <property type="entry name" value="Homeodomain-like_sf"/>
</dbReference>
<evidence type="ECO:0000256" key="3">
    <source>
        <dbReference type="ARBA" id="ARBA00023159"/>
    </source>
</evidence>
<keyword evidence="7" id="KW-1185">Reference proteome</keyword>
<dbReference type="CDD" id="cd06986">
    <property type="entry name" value="cupin_MmsR-like_N"/>
    <property type="match status" value="1"/>
</dbReference>
<evidence type="ECO:0000256" key="1">
    <source>
        <dbReference type="ARBA" id="ARBA00023015"/>
    </source>
</evidence>
<dbReference type="Pfam" id="PF12833">
    <property type="entry name" value="HTH_18"/>
    <property type="match status" value="1"/>
</dbReference>
<dbReference type="Gene3D" id="2.60.120.280">
    <property type="entry name" value="Regulatory protein AraC"/>
    <property type="match status" value="1"/>
</dbReference>
<dbReference type="Proteomes" id="UP000287410">
    <property type="component" value="Unassembled WGS sequence"/>
</dbReference>
<evidence type="ECO:0000256" key="4">
    <source>
        <dbReference type="ARBA" id="ARBA00023163"/>
    </source>
</evidence>
<dbReference type="PROSITE" id="PS00041">
    <property type="entry name" value="HTH_ARAC_FAMILY_1"/>
    <property type="match status" value="1"/>
</dbReference>